<protein>
    <submittedName>
        <fullName evidence="2">Uncharacterized protein</fullName>
    </submittedName>
</protein>
<reference evidence="3" key="1">
    <citation type="journal article" date="2019" name="Int. J. Syst. Evol. Microbiol.">
        <title>The Global Catalogue of Microorganisms (GCM) 10K type strain sequencing project: providing services to taxonomists for standard genome sequencing and annotation.</title>
        <authorList>
            <consortium name="The Broad Institute Genomics Platform"/>
            <consortium name="The Broad Institute Genome Sequencing Center for Infectious Disease"/>
            <person name="Wu L."/>
            <person name="Ma J."/>
        </authorList>
    </citation>
    <scope>NUCLEOTIDE SEQUENCE [LARGE SCALE GENOMIC DNA]</scope>
    <source>
        <strain evidence="3">CGMCC 4.7275</strain>
    </source>
</reference>
<feature type="region of interest" description="Disordered" evidence="1">
    <location>
        <begin position="1"/>
        <end position="58"/>
    </location>
</feature>
<evidence type="ECO:0000313" key="3">
    <source>
        <dbReference type="Proteomes" id="UP000660265"/>
    </source>
</evidence>
<accession>A0ABQ2EJZ7</accession>
<name>A0ABQ2EJZ7_9ACTN</name>
<dbReference type="EMBL" id="BMMV01000020">
    <property type="protein sequence ID" value="GGK14979.1"/>
    <property type="molecule type" value="Genomic_DNA"/>
</dbReference>
<gene>
    <name evidence="2" type="ORF">GCM10011583_53730</name>
</gene>
<feature type="compositionally biased region" description="Basic and acidic residues" evidence="1">
    <location>
        <begin position="42"/>
        <end position="57"/>
    </location>
</feature>
<organism evidence="2 3">
    <name type="scientific">Streptomyces camponoticapitis</name>
    <dbReference type="NCBI Taxonomy" id="1616125"/>
    <lineage>
        <taxon>Bacteria</taxon>
        <taxon>Bacillati</taxon>
        <taxon>Actinomycetota</taxon>
        <taxon>Actinomycetes</taxon>
        <taxon>Kitasatosporales</taxon>
        <taxon>Streptomycetaceae</taxon>
        <taxon>Streptomyces</taxon>
    </lineage>
</organism>
<sequence length="278" mass="29491">MISEPELEGEATAPVPAPRGPGHPGADGFRPPPGPAPAGDDGPERQSETMGADEHPLIRGVPLRQRPWVWGLAGVLLTSSVWAGALWAYDRAGPDLEGYGVSRNLCLDADLSALTATIGEKRDPFAAVGEDKALDQSVCTVSLVPKGAPGGKHREGPIVRAYAEITYTLHKKTDPGPQFDASLIHPADQGSGAQTLKLVPDVGERAYLVSQAGGENPALEVLDGQAVISLSVGQVVDYDRDRRDSDFSLDQQEVLHLGGLEPAMVEDMLALMERLKKE</sequence>
<dbReference type="Proteomes" id="UP000660265">
    <property type="component" value="Unassembled WGS sequence"/>
</dbReference>
<keyword evidence="3" id="KW-1185">Reference proteome</keyword>
<comment type="caution">
    <text evidence="2">The sequence shown here is derived from an EMBL/GenBank/DDBJ whole genome shotgun (WGS) entry which is preliminary data.</text>
</comment>
<proteinExistence type="predicted"/>
<evidence type="ECO:0000313" key="2">
    <source>
        <dbReference type="EMBL" id="GGK14979.1"/>
    </source>
</evidence>
<evidence type="ECO:0000256" key="1">
    <source>
        <dbReference type="SAM" id="MobiDB-lite"/>
    </source>
</evidence>
<dbReference type="RefSeq" id="WP_189110156.1">
    <property type="nucleotide sequence ID" value="NZ_BMMV01000020.1"/>
</dbReference>